<dbReference type="GO" id="GO:0003677">
    <property type="term" value="F:DNA binding"/>
    <property type="evidence" value="ECO:0007669"/>
    <property type="project" value="UniProtKB-KW"/>
</dbReference>
<reference evidence="5 6" key="1">
    <citation type="submission" date="2018-11" db="EMBL/GenBank/DDBJ databases">
        <authorList>
            <person name="Li F."/>
        </authorList>
    </citation>
    <scope>NUCLEOTIDE SEQUENCE [LARGE SCALE GENOMIC DNA]</scope>
    <source>
        <strain evidence="5 6">KIS18-7</strain>
    </source>
</reference>
<keyword evidence="6" id="KW-1185">Reference proteome</keyword>
<dbReference type="PANTHER" id="PTHR43537:SF5">
    <property type="entry name" value="UXU OPERON TRANSCRIPTIONAL REGULATOR"/>
    <property type="match status" value="1"/>
</dbReference>
<dbReference type="Pfam" id="PF00392">
    <property type="entry name" value="GntR"/>
    <property type="match status" value="1"/>
</dbReference>
<keyword evidence="3" id="KW-0804">Transcription</keyword>
<evidence type="ECO:0000256" key="2">
    <source>
        <dbReference type="ARBA" id="ARBA00023125"/>
    </source>
</evidence>
<dbReference type="SUPFAM" id="SSF46785">
    <property type="entry name" value="Winged helix' DNA-binding domain"/>
    <property type="match status" value="1"/>
</dbReference>
<evidence type="ECO:0000259" key="4">
    <source>
        <dbReference type="PROSITE" id="PS50949"/>
    </source>
</evidence>
<dbReference type="SMART" id="SM00895">
    <property type="entry name" value="FCD"/>
    <property type="match status" value="1"/>
</dbReference>
<protein>
    <submittedName>
        <fullName evidence="5">FadR family transcriptional regulator</fullName>
    </submittedName>
</protein>
<gene>
    <name evidence="5" type="ORF">EFL95_16580</name>
</gene>
<dbReference type="GO" id="GO:0003700">
    <property type="term" value="F:DNA-binding transcription factor activity"/>
    <property type="evidence" value="ECO:0007669"/>
    <property type="project" value="InterPro"/>
</dbReference>
<evidence type="ECO:0000313" key="6">
    <source>
        <dbReference type="Proteomes" id="UP000277094"/>
    </source>
</evidence>
<dbReference type="InterPro" id="IPR000524">
    <property type="entry name" value="Tscrpt_reg_HTH_GntR"/>
</dbReference>
<dbReference type="RefSeq" id="WP_123235209.1">
    <property type="nucleotide sequence ID" value="NZ_RJSG01000003.1"/>
</dbReference>
<organism evidence="5 6">
    <name type="scientific">Nocardioides marmorisolisilvae</name>
    <dbReference type="NCBI Taxonomy" id="1542737"/>
    <lineage>
        <taxon>Bacteria</taxon>
        <taxon>Bacillati</taxon>
        <taxon>Actinomycetota</taxon>
        <taxon>Actinomycetes</taxon>
        <taxon>Propionibacteriales</taxon>
        <taxon>Nocardioidaceae</taxon>
        <taxon>Nocardioides</taxon>
    </lineage>
</organism>
<dbReference type="InterPro" id="IPR011711">
    <property type="entry name" value="GntR_C"/>
</dbReference>
<dbReference type="SUPFAM" id="SSF48008">
    <property type="entry name" value="GntR ligand-binding domain-like"/>
    <property type="match status" value="1"/>
</dbReference>
<dbReference type="AlphaFoldDB" id="A0A3N0DQK5"/>
<dbReference type="Pfam" id="PF07729">
    <property type="entry name" value="FCD"/>
    <property type="match status" value="1"/>
</dbReference>
<dbReference type="PANTHER" id="PTHR43537">
    <property type="entry name" value="TRANSCRIPTIONAL REGULATOR, GNTR FAMILY"/>
    <property type="match status" value="1"/>
</dbReference>
<proteinExistence type="predicted"/>
<comment type="caution">
    <text evidence="5">The sequence shown here is derived from an EMBL/GenBank/DDBJ whole genome shotgun (WGS) entry which is preliminary data.</text>
</comment>
<evidence type="ECO:0000256" key="3">
    <source>
        <dbReference type="ARBA" id="ARBA00023163"/>
    </source>
</evidence>
<dbReference type="Proteomes" id="UP000277094">
    <property type="component" value="Unassembled WGS sequence"/>
</dbReference>
<dbReference type="PRINTS" id="PR00035">
    <property type="entry name" value="HTHGNTR"/>
</dbReference>
<dbReference type="SMART" id="SM00345">
    <property type="entry name" value="HTH_GNTR"/>
    <property type="match status" value="1"/>
</dbReference>
<dbReference type="Gene3D" id="1.10.10.10">
    <property type="entry name" value="Winged helix-like DNA-binding domain superfamily/Winged helix DNA-binding domain"/>
    <property type="match status" value="1"/>
</dbReference>
<keyword evidence="2" id="KW-0238">DNA-binding</keyword>
<name>A0A3N0DQK5_9ACTN</name>
<dbReference type="Gene3D" id="1.20.120.530">
    <property type="entry name" value="GntR ligand-binding domain-like"/>
    <property type="match status" value="1"/>
</dbReference>
<evidence type="ECO:0000256" key="1">
    <source>
        <dbReference type="ARBA" id="ARBA00023015"/>
    </source>
</evidence>
<dbReference type="OrthoDB" id="5243844at2"/>
<accession>A0A3N0DQK5</accession>
<dbReference type="CDD" id="cd07377">
    <property type="entry name" value="WHTH_GntR"/>
    <property type="match status" value="1"/>
</dbReference>
<dbReference type="InterPro" id="IPR036388">
    <property type="entry name" value="WH-like_DNA-bd_sf"/>
</dbReference>
<evidence type="ECO:0000313" key="5">
    <source>
        <dbReference type="EMBL" id="RNL77623.1"/>
    </source>
</evidence>
<dbReference type="InterPro" id="IPR008920">
    <property type="entry name" value="TF_FadR/GntR_C"/>
</dbReference>
<sequence>MALADEAITKIKEMILSGQLKPGDRLPREADLAEQLGLSRSSLREAVRALSMIRILDVRRGDGTYVTSLEPELLLETLTFVIDFHQDAGILDLFEVRRALEPMAAEKAALLMSEPEAADLVALVNSVTQESSMDLIVENDLEFHHRIAVASGNAVLCSLADSIANRTHRARIWRGVTQEDSFTRTQREHLAIANAISHRQPSIAAACALAHVAGIETWLRSNLETL</sequence>
<dbReference type="EMBL" id="RJSG01000003">
    <property type="protein sequence ID" value="RNL77623.1"/>
    <property type="molecule type" value="Genomic_DNA"/>
</dbReference>
<keyword evidence="1" id="KW-0805">Transcription regulation</keyword>
<feature type="domain" description="HTH gntR-type" evidence="4">
    <location>
        <begin position="1"/>
        <end position="69"/>
    </location>
</feature>
<dbReference type="InterPro" id="IPR036390">
    <property type="entry name" value="WH_DNA-bd_sf"/>
</dbReference>
<dbReference type="PROSITE" id="PS50949">
    <property type="entry name" value="HTH_GNTR"/>
    <property type="match status" value="1"/>
</dbReference>